<proteinExistence type="predicted"/>
<feature type="compositionally biased region" description="Low complexity" evidence="1">
    <location>
        <begin position="554"/>
        <end position="567"/>
    </location>
</feature>
<feature type="compositionally biased region" description="Basic and acidic residues" evidence="1">
    <location>
        <begin position="646"/>
        <end position="655"/>
    </location>
</feature>
<evidence type="ECO:0000259" key="2">
    <source>
        <dbReference type="PROSITE" id="PS50003"/>
    </source>
</evidence>
<feature type="compositionally biased region" description="Polar residues" evidence="1">
    <location>
        <begin position="590"/>
        <end position="607"/>
    </location>
</feature>
<evidence type="ECO:0000313" key="4">
    <source>
        <dbReference type="Proteomes" id="UP001390339"/>
    </source>
</evidence>
<dbReference type="EMBL" id="JAPCWZ010000001">
    <property type="protein sequence ID" value="KAK8880108.1"/>
    <property type="molecule type" value="Genomic_DNA"/>
</dbReference>
<organism evidence="3 4">
    <name type="scientific">Apiospora arundinis</name>
    <dbReference type="NCBI Taxonomy" id="335852"/>
    <lineage>
        <taxon>Eukaryota</taxon>
        <taxon>Fungi</taxon>
        <taxon>Dikarya</taxon>
        <taxon>Ascomycota</taxon>
        <taxon>Pezizomycotina</taxon>
        <taxon>Sordariomycetes</taxon>
        <taxon>Xylariomycetidae</taxon>
        <taxon>Amphisphaeriales</taxon>
        <taxon>Apiosporaceae</taxon>
        <taxon>Apiospora</taxon>
    </lineage>
</organism>
<dbReference type="SMART" id="SM00233">
    <property type="entry name" value="PH"/>
    <property type="match status" value="1"/>
</dbReference>
<keyword evidence="4" id="KW-1185">Reference proteome</keyword>
<feature type="compositionally biased region" description="Polar residues" evidence="1">
    <location>
        <begin position="780"/>
        <end position="789"/>
    </location>
</feature>
<sequence>MVRNRVLSFMSQFSGNQRDSFTASPTSTSPTNDAAAVSKPDFGFNRNGERKSLPAFGRFRSNSARLPSTPVPSSPTRDKHDSSPLAAPVSDTPIQPPKRASTALQQRQRSSSRPLSMVQTYTPHLMDVTEDTIPELLPIFTFLNSHANKLYQEGYFLKLDDQNIQGRPNPDRTWTECFAQLVGTVLSLWDASELDTAGEEGEVLPKFINLTDATIKMIDSLPTRSPDEKPLQNILSINTAGRNRYLMHFNSRHSLVQWTASIRLAIYEHSTLQEAYTGALIAGKGKTLNNIAVIMERSRVPTQEWVRVRFGAGVPWKRCWCVIAPPDEKEYIKLQKEMKKRSPYDRSHAPILKGDIRFYENKVEGKKLKRAKPVATITDAYSAYAIYPQAKSLIDASTLIKIEGDITIHSDPPSCTEGFVFIMPEVHPAVSGFEMMLRSLFPTWDTFGLYGRPGRLVASTIDPRSLMFAMPKHRRYGYLEVLDVNALILTDGSQGWSEKEWRKRLKDLTGQRMTSIADEPGSANHSRSNSKRLSFGQGADGPGKPRVGFAEGAPPSARSSRSMSLSFRPPPRTDSAPPDSNRERAPSAMANASKSGHTRNASDSNLASGGAPLPPPHGDSPAGNSPLGRAPLRQFQNDLAATPERMSSDEDREPPNLEAMRTLQTPEPVSRPPAFAHAPGARPNQRPYHSPEMRRANSRMSVNTLQQLAQAGGIGGVGQQNGWDAEKKQNNANDSPAPSLGDQRGPPVPVHAPSPGMAMNGGDPPRSPARLPPPGLRLNTKPSQSSMNQEMVPPSPGSFRRPSPGSRPQTPDMRSPAYGPGAGPGFPPGRGQPPPHMMNGRGPPPGNMGPPPNRGPPGPGGPPPGMGRGGYRGPPPPGGPGSRPTTPGGTRRAPPTPVNTSPPIHRKPLPTRSDSLQQRQHLEEDSIPGSSAASSNGSFTRGLDPNVLAQIHASNSSSRSTPPPQPAPVVHQGIVPQQGVIRRTNTNQSYASSYDSTESPDYASTRPSTDTAASVERPRAGVLRTVGDESHNENRTDIPNVDFGPTFNFANPARNKTPTPGFASPPRAFSPGPRAFSPGPRSFSPAPLQPRKSPAPDAAHNRQQSDENNARRRSVVWQPAGVQANSDSSGSHGISAEQFVQQRAAVAQTPTYVHQRQPSGFSLAAYRAGTPTPPLERSPGRDYMGSHSRSNSQDLLQRPSSRGAGAVLGGQSGHGDSHLSAREQEQVARMTGTPLVNMAGNKSPPQQQQGPGLVGAIEAREREKQQAKQGYSGQAIQQAIDQRRMQQQQQNYFGGAQPMASPGMSSPPPAGMYSNMNHSRGMLVSPQSPGPQMGFPQSSSPQTMGYPQSPGPQAMGYPQSPGPQAMGYPQSPGPQVMGYPQNFVGGGAQVYAQGGGWQSPGPNSPRQGAGGYVPPQGQFSPPFSPGPGQSPRGINPQQGRGQQGYGGYHGQAF</sequence>
<feature type="region of interest" description="Disordered" evidence="1">
    <location>
        <begin position="1163"/>
        <end position="1453"/>
    </location>
</feature>
<comment type="caution">
    <text evidence="3">The sequence shown here is derived from an EMBL/GenBank/DDBJ whole genome shotgun (WGS) entry which is preliminary data.</text>
</comment>
<feature type="compositionally biased region" description="Polar residues" evidence="1">
    <location>
        <begin position="983"/>
        <end position="999"/>
    </location>
</feature>
<feature type="compositionally biased region" description="Basic and acidic residues" evidence="1">
    <location>
        <begin position="1215"/>
        <end position="1226"/>
    </location>
</feature>
<feature type="compositionally biased region" description="Low complexity" evidence="1">
    <location>
        <begin position="1414"/>
        <end position="1431"/>
    </location>
</feature>
<dbReference type="Gene3D" id="2.30.29.30">
    <property type="entry name" value="Pleckstrin-homology domain (PH domain)/Phosphotyrosine-binding domain (PTB)"/>
    <property type="match status" value="1"/>
</dbReference>
<feature type="compositionally biased region" description="Polar residues" evidence="1">
    <location>
        <begin position="1335"/>
        <end position="1346"/>
    </location>
</feature>
<evidence type="ECO:0000256" key="1">
    <source>
        <dbReference type="SAM" id="MobiDB-lite"/>
    </source>
</evidence>
<feature type="compositionally biased region" description="Polar residues" evidence="1">
    <location>
        <begin position="1123"/>
        <end position="1132"/>
    </location>
</feature>
<feature type="domain" description="PH" evidence="2">
    <location>
        <begin position="149"/>
        <end position="267"/>
    </location>
</feature>
<dbReference type="Proteomes" id="UP001390339">
    <property type="component" value="Unassembled WGS sequence"/>
</dbReference>
<feature type="compositionally biased region" description="Low complexity" evidence="1">
    <location>
        <begin position="19"/>
        <end position="36"/>
    </location>
</feature>
<reference evidence="3 4" key="1">
    <citation type="journal article" date="2024" name="IMA Fungus">
        <title>Apiospora arundinis, a panoply of carbohydrate-active enzymes and secondary metabolites.</title>
        <authorList>
            <person name="Sorensen T."/>
            <person name="Petersen C."/>
            <person name="Muurmann A.T."/>
            <person name="Christiansen J.V."/>
            <person name="Brundto M.L."/>
            <person name="Overgaard C.K."/>
            <person name="Boysen A.T."/>
            <person name="Wollenberg R.D."/>
            <person name="Larsen T.O."/>
            <person name="Sorensen J.L."/>
            <person name="Nielsen K.L."/>
            <person name="Sondergaard T.E."/>
        </authorList>
    </citation>
    <scope>NUCLEOTIDE SEQUENCE [LARGE SCALE GENOMIC DNA]</scope>
    <source>
        <strain evidence="3 4">AAU 773</strain>
    </source>
</reference>
<dbReference type="Pfam" id="PF25381">
    <property type="entry name" value="PH_26"/>
    <property type="match status" value="1"/>
</dbReference>
<feature type="compositionally biased region" description="Basic and acidic residues" evidence="1">
    <location>
        <begin position="1026"/>
        <end position="1036"/>
    </location>
</feature>
<accession>A0ABR2JN97</accession>
<feature type="compositionally biased region" description="Pro residues" evidence="1">
    <location>
        <begin position="765"/>
        <end position="775"/>
    </location>
</feature>
<gene>
    <name evidence="3" type="ORF">PGQ11_001402</name>
</gene>
<feature type="compositionally biased region" description="Basic and acidic residues" evidence="1">
    <location>
        <begin position="1099"/>
        <end position="1110"/>
    </location>
</feature>
<feature type="compositionally biased region" description="Gly residues" evidence="1">
    <location>
        <begin position="1384"/>
        <end position="1398"/>
    </location>
</feature>
<feature type="compositionally biased region" description="Polar residues" evidence="1">
    <location>
        <begin position="928"/>
        <end position="939"/>
    </location>
</feature>
<feature type="region of interest" description="Disordered" evidence="1">
    <location>
        <begin position="513"/>
        <end position="1136"/>
    </location>
</feature>
<dbReference type="InterPro" id="IPR011993">
    <property type="entry name" value="PH-like_dom_sf"/>
</dbReference>
<dbReference type="InterPro" id="IPR058155">
    <property type="entry name" value="Skg3/CAF120-like_PH"/>
</dbReference>
<feature type="compositionally biased region" description="Pro residues" evidence="1">
    <location>
        <begin position="825"/>
        <end position="865"/>
    </location>
</feature>
<dbReference type="SUPFAM" id="SSF50729">
    <property type="entry name" value="PH domain-like"/>
    <property type="match status" value="1"/>
</dbReference>
<evidence type="ECO:0000313" key="3">
    <source>
        <dbReference type="EMBL" id="KAK8880108.1"/>
    </source>
</evidence>
<feature type="compositionally biased region" description="Polar residues" evidence="1">
    <location>
        <begin position="1187"/>
        <end position="1200"/>
    </location>
</feature>
<name>A0ABR2JN97_9PEZI</name>
<dbReference type="PROSITE" id="PS50003">
    <property type="entry name" value="PH_DOMAIN"/>
    <property type="match status" value="1"/>
</dbReference>
<feature type="region of interest" description="Disordered" evidence="1">
    <location>
        <begin position="14"/>
        <end position="117"/>
    </location>
</feature>
<feature type="compositionally biased region" description="Low complexity" evidence="1">
    <location>
        <begin position="797"/>
        <end position="808"/>
    </location>
</feature>
<feature type="compositionally biased region" description="Low complexity" evidence="1">
    <location>
        <begin position="1274"/>
        <end position="1290"/>
    </location>
</feature>
<dbReference type="InterPro" id="IPR001849">
    <property type="entry name" value="PH_domain"/>
</dbReference>
<dbReference type="Pfam" id="PF00169">
    <property type="entry name" value="PH"/>
    <property type="match status" value="1"/>
</dbReference>
<feature type="compositionally biased region" description="Low complexity" evidence="1">
    <location>
        <begin position="882"/>
        <end position="893"/>
    </location>
</feature>
<protein>
    <submittedName>
        <fullName evidence="3">PH domain-containing protein</fullName>
    </submittedName>
</protein>
<feature type="compositionally biased region" description="Gly residues" evidence="1">
    <location>
        <begin position="1441"/>
        <end position="1453"/>
    </location>
</feature>